<dbReference type="InterPro" id="IPR042255">
    <property type="entry name" value="EutC_N"/>
</dbReference>
<dbReference type="EC" id="4.3.1.7" evidence="5"/>
<dbReference type="InterPro" id="IPR042251">
    <property type="entry name" value="EutC_C"/>
</dbReference>
<evidence type="ECO:0000256" key="2">
    <source>
        <dbReference type="ARBA" id="ARBA00023239"/>
    </source>
</evidence>
<evidence type="ECO:0000256" key="1">
    <source>
        <dbReference type="ARBA" id="ARBA00022628"/>
    </source>
</evidence>
<proteinExistence type="inferred from homology"/>
<comment type="similarity">
    <text evidence="5">Belongs to the EutC family.</text>
</comment>
<dbReference type="Gene3D" id="1.10.30.40">
    <property type="entry name" value="Ethanolamine ammonia-lyase light chain (EutC), N-terminal domain"/>
    <property type="match status" value="1"/>
</dbReference>
<evidence type="ECO:0000313" key="8">
    <source>
        <dbReference type="Proteomes" id="UP001596506"/>
    </source>
</evidence>
<sequence>MDEQTIQSIVNSVLRELGEQNVPTGQVTRVQPQNSGSSQNNPPAYKPTESAGRQSASKDQGAGLEDLSLDKFVHWNGIENAHNESVNSEMVKQTAARVCQGRAGPRPRTRSLLRFLADHSRSKDTVVKEVTPEWLEKQNLWEVQTRVTDKSEYLRRPDLGRKLSDEAKKIIGERCKKSPQVQVVISDGLSTDAVTNNLEEIIPPLMKGLESAGFSVGTPFFLRYGRVKAQDEIGSLLQAEANLLLIGERPGLGQSESLSCYCVYKPTESTVESDRMVISNIHRGGTPPIEAAAVIVDLTRKMLEQKASGLALKR</sequence>
<protein>
    <recommendedName>
        <fullName evidence="5">Ethanolamine ammonia-lyase small subunit</fullName>
        <shortName evidence="5">EAL small subunit</shortName>
        <ecNumber evidence="5">4.3.1.7</ecNumber>
    </recommendedName>
</protein>
<evidence type="ECO:0000256" key="4">
    <source>
        <dbReference type="ARBA" id="ARBA00024446"/>
    </source>
</evidence>
<comment type="function">
    <text evidence="5">Catalyzes the deamination of various vicinal amino-alcohols to oxo compounds. Allows this organism to utilize ethanolamine as the sole source of nitrogen and carbon in the presence of external vitamin B12.</text>
</comment>
<comment type="cofactor">
    <cofactor evidence="5">
        <name>adenosylcob(III)alamin</name>
        <dbReference type="ChEBI" id="CHEBI:18408"/>
    </cofactor>
    <text evidence="5">Binds between the large and small subunits.</text>
</comment>
<dbReference type="PANTHER" id="PTHR39330:SF1">
    <property type="entry name" value="ETHANOLAMINE AMMONIA-LYASE SMALL SUBUNIT"/>
    <property type="match status" value="1"/>
</dbReference>
<comment type="subunit">
    <text evidence="5">The basic unit is a heterodimer which dimerizes to form tetramers. The heterotetramers trimerize; 6 large subunits form a core ring with 6 small subunits projecting outwards.</text>
</comment>
<gene>
    <name evidence="5 7" type="primary">eutC</name>
    <name evidence="7" type="ORF">ACFQQA_06075</name>
</gene>
<dbReference type="HAMAP" id="MF_00601">
    <property type="entry name" value="EutC"/>
    <property type="match status" value="1"/>
</dbReference>
<dbReference type="RefSeq" id="WP_100688032.1">
    <property type="nucleotide sequence ID" value="NZ_JBHTBD010000001.1"/>
</dbReference>
<evidence type="ECO:0000256" key="3">
    <source>
        <dbReference type="ARBA" id="ARBA00023285"/>
    </source>
</evidence>
<keyword evidence="1 5" id="KW-0846">Cobalamin</keyword>
<comment type="subcellular location">
    <subcellularLocation>
        <location evidence="5">Bacterial microcompartment</location>
    </subcellularLocation>
</comment>
<keyword evidence="3 5" id="KW-0170">Cobalt</keyword>
<feature type="binding site" evidence="5">
    <location>
        <position position="248"/>
    </location>
    <ligand>
        <name>adenosylcob(III)alamin</name>
        <dbReference type="ChEBI" id="CHEBI:18408"/>
    </ligand>
</feature>
<dbReference type="NCBIfam" id="NF003971">
    <property type="entry name" value="PRK05465.1"/>
    <property type="match status" value="1"/>
</dbReference>
<evidence type="ECO:0000256" key="6">
    <source>
        <dbReference type="SAM" id="MobiDB-lite"/>
    </source>
</evidence>
<comment type="caution">
    <text evidence="7">The sequence shown here is derived from an EMBL/GenBank/DDBJ whole genome shotgun (WGS) entry which is preliminary data.</text>
</comment>
<evidence type="ECO:0000256" key="5">
    <source>
        <dbReference type="HAMAP-Rule" id="MF_00601"/>
    </source>
</evidence>
<comment type="pathway">
    <text evidence="5">Amine and polyamine degradation; ethanolamine degradation.</text>
</comment>
<dbReference type="Pfam" id="PF05985">
    <property type="entry name" value="EutC"/>
    <property type="match status" value="1"/>
</dbReference>
<name>A0ABW2IU83_9GAMM</name>
<dbReference type="Gene3D" id="3.40.50.11240">
    <property type="entry name" value="Ethanolamine ammonia-lyase light chain (EutC)"/>
    <property type="match status" value="1"/>
</dbReference>
<reference evidence="8" key="1">
    <citation type="journal article" date="2019" name="Int. J. Syst. Evol. Microbiol.">
        <title>The Global Catalogue of Microorganisms (GCM) 10K type strain sequencing project: providing services to taxonomists for standard genome sequencing and annotation.</title>
        <authorList>
            <consortium name="The Broad Institute Genomics Platform"/>
            <consortium name="The Broad Institute Genome Sequencing Center for Infectious Disease"/>
            <person name="Wu L."/>
            <person name="Ma J."/>
        </authorList>
    </citation>
    <scope>NUCLEOTIDE SEQUENCE [LARGE SCALE GENOMIC DNA]</scope>
    <source>
        <strain evidence="8">CCUG 60559</strain>
    </source>
</reference>
<accession>A0ABW2IU83</accession>
<dbReference type="EMBL" id="JBHTBD010000001">
    <property type="protein sequence ID" value="MFC7294285.1"/>
    <property type="molecule type" value="Genomic_DNA"/>
</dbReference>
<keyword evidence="2 5" id="KW-0456">Lyase</keyword>
<organism evidence="7 8">
    <name type="scientific">Marinobacter aromaticivorans</name>
    <dbReference type="NCBI Taxonomy" id="1494078"/>
    <lineage>
        <taxon>Bacteria</taxon>
        <taxon>Pseudomonadati</taxon>
        <taxon>Pseudomonadota</taxon>
        <taxon>Gammaproteobacteria</taxon>
        <taxon>Pseudomonadales</taxon>
        <taxon>Marinobacteraceae</taxon>
        <taxon>Marinobacter</taxon>
    </lineage>
</organism>
<keyword evidence="8" id="KW-1185">Reference proteome</keyword>
<dbReference type="InterPro" id="IPR009246">
    <property type="entry name" value="EutC"/>
</dbReference>
<dbReference type="Proteomes" id="UP001596506">
    <property type="component" value="Unassembled WGS sequence"/>
</dbReference>
<dbReference type="PANTHER" id="PTHR39330">
    <property type="entry name" value="ETHANOLAMINE AMMONIA-LYASE LIGHT CHAIN"/>
    <property type="match status" value="1"/>
</dbReference>
<comment type="caution">
    <text evidence="5">Lacks conserved residue(s) required for the propagation of feature annotation.</text>
</comment>
<feature type="binding site" evidence="5">
    <location>
        <position position="227"/>
    </location>
    <ligand>
        <name>adenosylcob(III)alamin</name>
        <dbReference type="ChEBI" id="CHEBI:18408"/>
    </ligand>
</feature>
<comment type="catalytic activity">
    <reaction evidence="5">
        <text>ethanolamine = acetaldehyde + NH4(+)</text>
        <dbReference type="Rhea" id="RHEA:15313"/>
        <dbReference type="ChEBI" id="CHEBI:15343"/>
        <dbReference type="ChEBI" id="CHEBI:28938"/>
        <dbReference type="ChEBI" id="CHEBI:57603"/>
        <dbReference type="EC" id="4.3.1.7"/>
    </reaction>
</comment>
<dbReference type="GO" id="GO:0008851">
    <property type="term" value="F:ethanolamine ammonia-lyase activity"/>
    <property type="evidence" value="ECO:0007669"/>
    <property type="project" value="UniProtKB-EC"/>
</dbReference>
<feature type="region of interest" description="Disordered" evidence="6">
    <location>
        <begin position="17"/>
        <end position="61"/>
    </location>
</feature>
<feature type="compositionally biased region" description="Polar residues" evidence="6">
    <location>
        <begin position="21"/>
        <end position="42"/>
    </location>
</feature>
<evidence type="ECO:0000313" key="7">
    <source>
        <dbReference type="EMBL" id="MFC7294285.1"/>
    </source>
</evidence>
<keyword evidence="4 5" id="KW-1283">Bacterial microcompartment</keyword>